<dbReference type="OrthoDB" id="10072093at2759"/>
<evidence type="ECO:0000313" key="1">
    <source>
        <dbReference type="EMBL" id="QQP37071.1"/>
    </source>
</evidence>
<organism evidence="1 2">
    <name type="scientific">Caligus rogercresseyi</name>
    <name type="common">Sea louse</name>
    <dbReference type="NCBI Taxonomy" id="217165"/>
    <lineage>
        <taxon>Eukaryota</taxon>
        <taxon>Metazoa</taxon>
        <taxon>Ecdysozoa</taxon>
        <taxon>Arthropoda</taxon>
        <taxon>Crustacea</taxon>
        <taxon>Multicrustacea</taxon>
        <taxon>Hexanauplia</taxon>
        <taxon>Copepoda</taxon>
        <taxon>Siphonostomatoida</taxon>
        <taxon>Caligidae</taxon>
        <taxon>Caligus</taxon>
    </lineage>
</organism>
<dbReference type="AlphaFoldDB" id="A0A7T8GT84"/>
<name>A0A7T8GT84_CALRO</name>
<evidence type="ECO:0000313" key="2">
    <source>
        <dbReference type="Proteomes" id="UP000595437"/>
    </source>
</evidence>
<reference evidence="2" key="1">
    <citation type="submission" date="2021-01" db="EMBL/GenBank/DDBJ databases">
        <title>Caligus Genome Assembly.</title>
        <authorList>
            <person name="Gallardo-Escarate C."/>
        </authorList>
    </citation>
    <scope>NUCLEOTIDE SEQUENCE [LARGE SCALE GENOMIC DNA]</scope>
</reference>
<protein>
    <submittedName>
        <fullName evidence="1">LOC101743068</fullName>
    </submittedName>
</protein>
<keyword evidence="2" id="KW-1185">Reference proteome</keyword>
<accession>A0A7T8GT84</accession>
<gene>
    <name evidence="1" type="ORF">FKW44_022379</name>
</gene>
<dbReference type="EMBL" id="CP045905">
    <property type="protein sequence ID" value="QQP37071.1"/>
    <property type="molecule type" value="Genomic_DNA"/>
</dbReference>
<sequence>MCVSGQCRVLGNSISLDLGAEENVRAAQKSLESSVEEMGRHRLCLVIKSDAWNMVVLPRVNHILRCTPKIKDRSKQMEEDG</sequence>
<dbReference type="Proteomes" id="UP000595437">
    <property type="component" value="Chromosome 16"/>
</dbReference>
<proteinExistence type="predicted"/>